<reference evidence="1" key="2">
    <citation type="submission" date="2025-09" db="UniProtKB">
        <authorList>
            <consortium name="EnsemblPlants"/>
        </authorList>
    </citation>
    <scope>IDENTIFICATION</scope>
</reference>
<sequence length="604" mass="68670">MLCDETEEPKALPLLLLEEITGGFSDQQKIGSGGFAVVYKGKLKKKTVAVKRMSNTYMYEKEFHREVECLMMARHKNVVRFLGYCADTQGTMARYDGKFVMADVQQRLLCFEYLPKGSLDGYITDTTSGLQWRDRYQIIKGVCQGLHYLHQKNIVHLDLKPANILLDDNLVAKISDFGLSRCFDVMQSRVITVKIGGTLGYLAPEFSNGEITYQFDIYSLGVVIIEILTGKKGYHDVDSVVESWSNMLEKSQRNVQLEQVRVCAEIGIECTDFNPAKRPDTRFILDRIDETETMDGYTETGVITSQQVELASNELHQNSPNEPGEASSEHIFCMPNVKLPYVGRLISLQTLPAFTVRNEQGCELKQLRGLNKLRGCLDIRGVQNVRDKEEALEANLTAKKRLTELDLRWDEDGDTRCTPEVQADVLEGLCPPMELQTLRIYHYQGSRYPEWMVGRQNGGPKELQQLWFWRCKQLGPAPQFVEAYPHLRVLKLWVCNWDALPGNIELLTSLKALEITGCRNIQSLPKLPQSIEKFCLSICDDEFMISCQTVGHPNWQKIEHIPNKYICGPSYPVATAEPVATSDLVATAHKQNKILSYINRLRCF</sequence>
<protein>
    <submittedName>
        <fullName evidence="1">Uncharacterized protein</fullName>
    </submittedName>
</protein>
<organism evidence="1 2">
    <name type="scientific">Avena sativa</name>
    <name type="common">Oat</name>
    <dbReference type="NCBI Taxonomy" id="4498"/>
    <lineage>
        <taxon>Eukaryota</taxon>
        <taxon>Viridiplantae</taxon>
        <taxon>Streptophyta</taxon>
        <taxon>Embryophyta</taxon>
        <taxon>Tracheophyta</taxon>
        <taxon>Spermatophyta</taxon>
        <taxon>Magnoliopsida</taxon>
        <taxon>Liliopsida</taxon>
        <taxon>Poales</taxon>
        <taxon>Poaceae</taxon>
        <taxon>BOP clade</taxon>
        <taxon>Pooideae</taxon>
        <taxon>Poodae</taxon>
        <taxon>Poeae</taxon>
        <taxon>Poeae Chloroplast Group 1 (Aveneae type)</taxon>
        <taxon>Aveninae</taxon>
        <taxon>Avena</taxon>
    </lineage>
</organism>
<name>A0ACD5ZPW7_AVESA</name>
<reference evidence="1" key="1">
    <citation type="submission" date="2021-05" db="EMBL/GenBank/DDBJ databases">
        <authorList>
            <person name="Scholz U."/>
            <person name="Mascher M."/>
            <person name="Fiebig A."/>
        </authorList>
    </citation>
    <scope>NUCLEOTIDE SEQUENCE [LARGE SCALE GENOMIC DNA]</scope>
</reference>
<keyword evidence="2" id="KW-1185">Reference proteome</keyword>
<evidence type="ECO:0000313" key="2">
    <source>
        <dbReference type="Proteomes" id="UP001732700"/>
    </source>
</evidence>
<evidence type="ECO:0000313" key="1">
    <source>
        <dbReference type="EnsemblPlants" id="AVESA.00010b.r2.7AG1187360.1.CDS"/>
    </source>
</evidence>
<dbReference type="EnsemblPlants" id="AVESA.00010b.r2.7AG1187360.1">
    <property type="protein sequence ID" value="AVESA.00010b.r2.7AG1187360.1.CDS"/>
    <property type="gene ID" value="AVESA.00010b.r2.7AG1187360"/>
</dbReference>
<accession>A0ACD5ZPW7</accession>
<dbReference type="Proteomes" id="UP001732700">
    <property type="component" value="Chromosome 7A"/>
</dbReference>
<proteinExistence type="predicted"/>